<dbReference type="Pfam" id="PF15999">
    <property type="entry name" value="DUF4774"/>
    <property type="match status" value="1"/>
</dbReference>
<comment type="caution">
    <text evidence="3">The sequence shown here is derived from an EMBL/GenBank/DDBJ whole genome shotgun (WGS) entry which is preliminary data.</text>
</comment>
<gene>
    <name evidence="3" type="ORF">CCAP1982_LOCUS12920</name>
</gene>
<keyword evidence="4" id="KW-1185">Reference proteome</keyword>
<proteinExistence type="predicted"/>
<dbReference type="EMBL" id="CAJHJT010000034">
    <property type="protein sequence ID" value="CAD7004522.1"/>
    <property type="molecule type" value="Genomic_DNA"/>
</dbReference>
<keyword evidence="1" id="KW-0732">Signal</keyword>
<evidence type="ECO:0000313" key="4">
    <source>
        <dbReference type="Proteomes" id="UP000606786"/>
    </source>
</evidence>
<dbReference type="AlphaFoldDB" id="A0A811UZ22"/>
<dbReference type="Proteomes" id="UP000606786">
    <property type="component" value="Unassembled WGS sequence"/>
</dbReference>
<feature type="domain" description="DUF4774" evidence="2">
    <location>
        <begin position="240"/>
        <end position="287"/>
    </location>
</feature>
<evidence type="ECO:0000313" key="3">
    <source>
        <dbReference type="EMBL" id="CAD7004522.1"/>
    </source>
</evidence>
<dbReference type="OrthoDB" id="8194084at2759"/>
<organism evidence="3 4">
    <name type="scientific">Ceratitis capitata</name>
    <name type="common">Mediterranean fruit fly</name>
    <name type="synonym">Tephritis capitata</name>
    <dbReference type="NCBI Taxonomy" id="7213"/>
    <lineage>
        <taxon>Eukaryota</taxon>
        <taxon>Metazoa</taxon>
        <taxon>Ecdysozoa</taxon>
        <taxon>Arthropoda</taxon>
        <taxon>Hexapoda</taxon>
        <taxon>Insecta</taxon>
        <taxon>Pterygota</taxon>
        <taxon>Neoptera</taxon>
        <taxon>Endopterygota</taxon>
        <taxon>Diptera</taxon>
        <taxon>Brachycera</taxon>
        <taxon>Muscomorpha</taxon>
        <taxon>Tephritoidea</taxon>
        <taxon>Tephritidae</taxon>
        <taxon>Ceratitis</taxon>
        <taxon>Ceratitis</taxon>
    </lineage>
</organism>
<evidence type="ECO:0000256" key="1">
    <source>
        <dbReference type="SAM" id="SignalP"/>
    </source>
</evidence>
<protein>
    <submittedName>
        <fullName evidence="3">(Mediterranean fruit fly) hypothetical protein</fullName>
    </submittedName>
</protein>
<reference evidence="3" key="1">
    <citation type="submission" date="2020-11" db="EMBL/GenBank/DDBJ databases">
        <authorList>
            <person name="Whitehead M."/>
        </authorList>
    </citation>
    <scope>NUCLEOTIDE SEQUENCE</scope>
    <source>
        <strain evidence="3">EGII</strain>
    </source>
</reference>
<evidence type="ECO:0000259" key="2">
    <source>
        <dbReference type="Pfam" id="PF15999"/>
    </source>
</evidence>
<accession>A0A811UZ22</accession>
<feature type="signal peptide" evidence="1">
    <location>
        <begin position="1"/>
        <end position="20"/>
    </location>
</feature>
<feature type="chain" id="PRO_5032705612" evidence="1">
    <location>
        <begin position="21"/>
        <end position="386"/>
    </location>
</feature>
<sequence length="386" mass="41784">MITKILILSAVIASFNIVVGHPVEVNDAAIDSQTKIPSIFAENVFPYYGGLRGQTLHLVRTKDGMDNMFILRSADSKDKPLTKTSSITISTEDTQSDKITSTTVFEKDFNRIQIAAARLVAIQEIAKRKGSFSAEDNRIYGESLLELGQAAQNLANLQKTGQIKDFSLLLQSDFQISHKQPLLPSESLAEAENLTGEQKVDEVTEQQFNEEDFLPPNTEDPYEDVSDTVAVTAPKKDASVAEAKPIGLSIAGEGGVASSKPNAIALSGRNGLAVSAPKATAIAGVSAEEAAAFSVSVPNRNNLVIKTVHSQAQGPLYDDYNEDYSEVVPLRSTFSRVAMNTRKYPPPDVNKKAKYVSGTEGGLSDSLINKWRTMVAEDYSASTRHL</sequence>
<name>A0A811UZ22_CERCA</name>
<dbReference type="InterPro" id="IPR031942">
    <property type="entry name" value="DUF4774"/>
</dbReference>